<evidence type="ECO:0000256" key="1">
    <source>
        <dbReference type="ARBA" id="ARBA00023004"/>
    </source>
</evidence>
<sequence>MLSTGLSVRGTSLKLLRSHERGVISRISSACDTTTQKLRTLGLTPGRPITLEQRFPRFIVRVGSNRHILDETAVNAIFVRIVDH</sequence>
<dbReference type="GO" id="GO:0046914">
    <property type="term" value="F:transition metal ion binding"/>
    <property type="evidence" value="ECO:0007669"/>
    <property type="project" value="InterPro"/>
</dbReference>
<keyword evidence="1" id="KW-0408">Iron</keyword>
<dbReference type="Pfam" id="PF04023">
    <property type="entry name" value="FeoA"/>
    <property type="match status" value="1"/>
</dbReference>
<dbReference type="SMART" id="SM00899">
    <property type="entry name" value="FeoA"/>
    <property type="match status" value="1"/>
</dbReference>
<protein>
    <submittedName>
        <fullName evidence="3">Ferrous iron transport protein A</fullName>
    </submittedName>
</protein>
<name>A0A7C3KF20_9CYAN</name>
<comment type="caution">
    <text evidence="3">The sequence shown here is derived from an EMBL/GenBank/DDBJ whole genome shotgun (WGS) entry which is preliminary data.</text>
</comment>
<gene>
    <name evidence="3" type="ORF">ENR64_16705</name>
</gene>
<evidence type="ECO:0000313" key="3">
    <source>
        <dbReference type="EMBL" id="HFM99364.1"/>
    </source>
</evidence>
<reference evidence="3" key="1">
    <citation type="journal article" date="2020" name="mSystems">
        <title>Genome- and Community-Level Interaction Insights into Carbon Utilization and Element Cycling Functions of Hydrothermarchaeota in Hydrothermal Sediment.</title>
        <authorList>
            <person name="Zhou Z."/>
            <person name="Liu Y."/>
            <person name="Xu W."/>
            <person name="Pan J."/>
            <person name="Luo Z.H."/>
            <person name="Li M."/>
        </authorList>
    </citation>
    <scope>NUCLEOTIDE SEQUENCE [LARGE SCALE GENOMIC DNA]</scope>
    <source>
        <strain evidence="3">SpSt-418</strain>
    </source>
</reference>
<accession>A0A7C3KF20</accession>
<dbReference type="EMBL" id="DSRU01000238">
    <property type="protein sequence ID" value="HFM99364.1"/>
    <property type="molecule type" value="Genomic_DNA"/>
</dbReference>
<dbReference type="InterPro" id="IPR007167">
    <property type="entry name" value="Fe-transptr_FeoA-like"/>
</dbReference>
<feature type="domain" description="Ferrous iron transporter FeoA-like" evidence="2">
    <location>
        <begin position="11"/>
        <end position="81"/>
    </location>
</feature>
<dbReference type="InterPro" id="IPR008988">
    <property type="entry name" value="Transcriptional_repressor_C"/>
</dbReference>
<dbReference type="SUPFAM" id="SSF50037">
    <property type="entry name" value="C-terminal domain of transcriptional repressors"/>
    <property type="match status" value="1"/>
</dbReference>
<organism evidence="3">
    <name type="scientific">Oscillatoriales cyanobacterium SpSt-418</name>
    <dbReference type="NCBI Taxonomy" id="2282169"/>
    <lineage>
        <taxon>Bacteria</taxon>
        <taxon>Bacillati</taxon>
        <taxon>Cyanobacteriota</taxon>
        <taxon>Cyanophyceae</taxon>
        <taxon>Oscillatoriophycideae</taxon>
        <taxon>Oscillatoriales</taxon>
    </lineage>
</organism>
<dbReference type="InterPro" id="IPR038157">
    <property type="entry name" value="FeoA_core_dom"/>
</dbReference>
<dbReference type="Gene3D" id="2.30.30.90">
    <property type="match status" value="1"/>
</dbReference>
<proteinExistence type="predicted"/>
<evidence type="ECO:0000259" key="2">
    <source>
        <dbReference type="SMART" id="SM00899"/>
    </source>
</evidence>
<dbReference type="AlphaFoldDB" id="A0A7C3KF20"/>